<sequence length="65" mass="7672">MKKQPDAEYIAFEFRTKQISVIEKGKEKQFQQMFVKSGFELYVTCELVEVELPKKTEIKKADVQL</sequence>
<organism evidence="1 2">
    <name type="scientific">Diversispora epigaea</name>
    <dbReference type="NCBI Taxonomy" id="1348612"/>
    <lineage>
        <taxon>Eukaryota</taxon>
        <taxon>Fungi</taxon>
        <taxon>Fungi incertae sedis</taxon>
        <taxon>Mucoromycota</taxon>
        <taxon>Glomeromycotina</taxon>
        <taxon>Glomeromycetes</taxon>
        <taxon>Diversisporales</taxon>
        <taxon>Diversisporaceae</taxon>
        <taxon>Diversispora</taxon>
    </lineage>
</organism>
<proteinExistence type="predicted"/>
<gene>
    <name evidence="1" type="ORF">Glove_680g13</name>
</gene>
<evidence type="ECO:0000313" key="1">
    <source>
        <dbReference type="EMBL" id="RHZ45404.1"/>
    </source>
</evidence>
<protein>
    <submittedName>
        <fullName evidence="1">Uncharacterized protein</fullName>
    </submittedName>
</protein>
<evidence type="ECO:0000313" key="2">
    <source>
        <dbReference type="Proteomes" id="UP000266861"/>
    </source>
</evidence>
<comment type="caution">
    <text evidence="1">The sequence shown here is derived from an EMBL/GenBank/DDBJ whole genome shotgun (WGS) entry which is preliminary data.</text>
</comment>
<dbReference type="EMBL" id="PQFF01000549">
    <property type="protein sequence ID" value="RHZ45404.1"/>
    <property type="molecule type" value="Genomic_DNA"/>
</dbReference>
<dbReference type="Proteomes" id="UP000266861">
    <property type="component" value="Unassembled WGS sequence"/>
</dbReference>
<name>A0A397G6D2_9GLOM</name>
<dbReference type="OrthoDB" id="10498824at2759"/>
<reference evidence="1 2" key="1">
    <citation type="submission" date="2018-08" db="EMBL/GenBank/DDBJ databases">
        <title>Genome and evolution of the arbuscular mycorrhizal fungus Diversispora epigaea (formerly Glomus versiforme) and its bacterial endosymbionts.</title>
        <authorList>
            <person name="Sun X."/>
            <person name="Fei Z."/>
            <person name="Harrison M."/>
        </authorList>
    </citation>
    <scope>NUCLEOTIDE SEQUENCE [LARGE SCALE GENOMIC DNA]</scope>
    <source>
        <strain evidence="1 2">IT104</strain>
    </source>
</reference>
<keyword evidence="2" id="KW-1185">Reference proteome</keyword>
<dbReference type="AlphaFoldDB" id="A0A397G6D2"/>
<accession>A0A397G6D2</accession>